<evidence type="ECO:0000313" key="8">
    <source>
        <dbReference type="Proteomes" id="UP000323824"/>
    </source>
</evidence>
<dbReference type="KEGG" id="sper:EW093_05130"/>
<comment type="similarity">
    <text evidence="2">Belongs to the class-V pyridoxal-phosphate-dependent aminotransferase family. Csd subfamily.</text>
</comment>
<dbReference type="EMBL" id="CP035807">
    <property type="protein sequence ID" value="QEN04108.1"/>
    <property type="molecule type" value="Genomic_DNA"/>
</dbReference>
<evidence type="ECO:0000259" key="6">
    <source>
        <dbReference type="Pfam" id="PF00266"/>
    </source>
</evidence>
<keyword evidence="8" id="KW-1185">Reference proteome</keyword>
<evidence type="ECO:0000256" key="4">
    <source>
        <dbReference type="ARBA" id="ARBA00050776"/>
    </source>
</evidence>
<comment type="catalytic activity">
    <reaction evidence="4">
        <text>(sulfur carrier)-H + L-cysteine = (sulfur carrier)-SH + L-alanine</text>
        <dbReference type="Rhea" id="RHEA:43892"/>
        <dbReference type="Rhea" id="RHEA-COMP:14737"/>
        <dbReference type="Rhea" id="RHEA-COMP:14739"/>
        <dbReference type="ChEBI" id="CHEBI:29917"/>
        <dbReference type="ChEBI" id="CHEBI:35235"/>
        <dbReference type="ChEBI" id="CHEBI:57972"/>
        <dbReference type="ChEBI" id="CHEBI:64428"/>
        <dbReference type="EC" id="2.8.1.7"/>
    </reaction>
</comment>
<dbReference type="GO" id="GO:0031071">
    <property type="term" value="F:cysteine desulfurase activity"/>
    <property type="evidence" value="ECO:0007669"/>
    <property type="project" value="UniProtKB-EC"/>
</dbReference>
<dbReference type="InterPro" id="IPR015424">
    <property type="entry name" value="PyrdxlP-dep_Trfase"/>
</dbReference>
<evidence type="ECO:0000313" key="7">
    <source>
        <dbReference type="EMBL" id="QEN04108.1"/>
    </source>
</evidence>
<dbReference type="AlphaFoldDB" id="A0A5C1Q9T9"/>
<dbReference type="OrthoDB" id="9804366at2"/>
<dbReference type="RefSeq" id="WP_149567365.1">
    <property type="nucleotide sequence ID" value="NZ_CP035807.1"/>
</dbReference>
<dbReference type="InterPro" id="IPR000192">
    <property type="entry name" value="Aminotrans_V_dom"/>
</dbReference>
<gene>
    <name evidence="7" type="ORF">EW093_05130</name>
</gene>
<comment type="cofactor">
    <cofactor evidence="1 5">
        <name>pyridoxal 5'-phosphate</name>
        <dbReference type="ChEBI" id="CHEBI:597326"/>
    </cofactor>
</comment>
<evidence type="ECO:0000256" key="1">
    <source>
        <dbReference type="ARBA" id="ARBA00001933"/>
    </source>
</evidence>
<keyword evidence="7" id="KW-0032">Aminotransferase</keyword>
<dbReference type="Proteomes" id="UP000323824">
    <property type="component" value="Chromosome"/>
</dbReference>
<reference evidence="7 8" key="1">
    <citation type="submission" date="2019-02" db="EMBL/GenBank/DDBJ databases">
        <authorList>
            <person name="Fomenkov A."/>
            <person name="Dubinina G."/>
            <person name="Grabovich M."/>
            <person name="Vincze T."/>
            <person name="Roberts R.J."/>
        </authorList>
    </citation>
    <scope>NUCLEOTIDE SEQUENCE [LARGE SCALE GENOMIC DNA]</scope>
    <source>
        <strain evidence="7 8">P</strain>
    </source>
</reference>
<keyword evidence="3" id="KW-0663">Pyridoxal phosphate</keyword>
<dbReference type="InterPro" id="IPR020578">
    <property type="entry name" value="Aminotrans_V_PyrdxlP_BS"/>
</dbReference>
<dbReference type="Gene3D" id="3.40.640.10">
    <property type="entry name" value="Type I PLP-dependent aspartate aminotransferase-like (Major domain)"/>
    <property type="match status" value="1"/>
</dbReference>
<evidence type="ECO:0000256" key="3">
    <source>
        <dbReference type="ARBA" id="ARBA00022898"/>
    </source>
</evidence>
<feature type="domain" description="Aminotransferase class V" evidence="6">
    <location>
        <begin position="13"/>
        <end position="379"/>
    </location>
</feature>
<protein>
    <submittedName>
        <fullName evidence="7">Aminotransferase class V-fold PLP-dependent enzyme</fullName>
    </submittedName>
</protein>
<dbReference type="PANTHER" id="PTHR43586:SF8">
    <property type="entry name" value="CYSTEINE DESULFURASE 1, CHLOROPLASTIC"/>
    <property type="match status" value="1"/>
</dbReference>
<organism evidence="7 8">
    <name type="scientific">Thiospirochaeta perfilievii</name>
    <dbReference type="NCBI Taxonomy" id="252967"/>
    <lineage>
        <taxon>Bacteria</taxon>
        <taxon>Pseudomonadati</taxon>
        <taxon>Spirochaetota</taxon>
        <taxon>Spirochaetia</taxon>
        <taxon>Spirochaetales</taxon>
        <taxon>Spirochaetaceae</taxon>
        <taxon>Thiospirochaeta</taxon>
    </lineage>
</organism>
<dbReference type="PANTHER" id="PTHR43586">
    <property type="entry name" value="CYSTEINE DESULFURASE"/>
    <property type="match status" value="1"/>
</dbReference>
<proteinExistence type="inferred from homology"/>
<reference evidence="7 8" key="2">
    <citation type="submission" date="2019-09" db="EMBL/GenBank/DDBJ databases">
        <title>Complete Genome Sequence and Methylome Analysis of free living Spirochaetas.</title>
        <authorList>
            <person name="Leshcheva N."/>
            <person name="Mikheeva N."/>
        </authorList>
    </citation>
    <scope>NUCLEOTIDE SEQUENCE [LARGE SCALE GENOMIC DNA]</scope>
    <source>
        <strain evidence="7 8">P</strain>
    </source>
</reference>
<dbReference type="SUPFAM" id="SSF53383">
    <property type="entry name" value="PLP-dependent transferases"/>
    <property type="match status" value="1"/>
</dbReference>
<dbReference type="InterPro" id="IPR015421">
    <property type="entry name" value="PyrdxlP-dep_Trfase_major"/>
</dbReference>
<sequence>MTDIFPLLNNEFIYFDAAATNLKPNSVIEAQSRYYTDYGLNIGRGSSLLNYKSSDIIENIRVRTAEFIGSTNPNELVFTSNATDSINIVAQGYVKNRVKKNSNIVITMLEHHSNYVPWINLAKEMDIECRIIPLDGYSLDYSYIDKYIDENTIITSVTGMSNITGEVTDLTPFITRCREKGSKILVDAAQLIGHKRVNVTDLDIDFLVFSAHKLFGPFGLGFLYGKFKNLEEITPTRFGGNMVSYINNLTHIHYREIPRRLESGTQNPGAIFAFDAVLDFLEIYKIEDNEKKLIQLSSYLLDRLKSIPGLIIYSEIGSIISFNIIGVHPHDASDFFDNKNIVVRTGNLCASPFFTNLEQSGVVRVSLGIYNNKNEIDRLIDTIIEIKEFFL</sequence>
<evidence type="ECO:0000256" key="2">
    <source>
        <dbReference type="ARBA" id="ARBA00010447"/>
    </source>
</evidence>
<name>A0A5C1Q9T9_9SPIO</name>
<dbReference type="InterPro" id="IPR015422">
    <property type="entry name" value="PyrdxlP-dep_Trfase_small"/>
</dbReference>
<keyword evidence="7" id="KW-0808">Transferase</keyword>
<dbReference type="GO" id="GO:0008483">
    <property type="term" value="F:transaminase activity"/>
    <property type="evidence" value="ECO:0007669"/>
    <property type="project" value="UniProtKB-KW"/>
</dbReference>
<dbReference type="Gene3D" id="3.90.1150.10">
    <property type="entry name" value="Aspartate Aminotransferase, domain 1"/>
    <property type="match status" value="1"/>
</dbReference>
<dbReference type="Pfam" id="PF00266">
    <property type="entry name" value="Aminotran_5"/>
    <property type="match status" value="1"/>
</dbReference>
<accession>A0A5C1Q9T9</accession>
<dbReference type="PROSITE" id="PS00595">
    <property type="entry name" value="AA_TRANSFER_CLASS_5"/>
    <property type="match status" value="1"/>
</dbReference>
<evidence type="ECO:0000256" key="5">
    <source>
        <dbReference type="RuleBase" id="RU004504"/>
    </source>
</evidence>